<evidence type="ECO:0000256" key="10">
    <source>
        <dbReference type="ARBA" id="ARBA00023004"/>
    </source>
</evidence>
<dbReference type="AlphaFoldDB" id="V2WUS6"/>
<dbReference type="PROSITE" id="PS00086">
    <property type="entry name" value="CYTOCHROME_P450"/>
    <property type="match status" value="1"/>
</dbReference>
<dbReference type="PRINTS" id="PR00385">
    <property type="entry name" value="P450"/>
</dbReference>
<evidence type="ECO:0000256" key="4">
    <source>
        <dbReference type="ARBA" id="ARBA00010617"/>
    </source>
</evidence>
<evidence type="ECO:0000256" key="14">
    <source>
        <dbReference type="PIRSR" id="PIRSR602401-1"/>
    </source>
</evidence>
<keyword evidence="9 15" id="KW-0560">Oxidoreductase</keyword>
<evidence type="ECO:0000256" key="11">
    <source>
        <dbReference type="ARBA" id="ARBA00023033"/>
    </source>
</evidence>
<keyword evidence="12 16" id="KW-0472">Membrane</keyword>
<evidence type="ECO:0000256" key="9">
    <source>
        <dbReference type="ARBA" id="ARBA00023002"/>
    </source>
</evidence>
<feature type="binding site" description="axial binding residue" evidence="14">
    <location>
        <position position="447"/>
    </location>
    <ligand>
        <name>heme</name>
        <dbReference type="ChEBI" id="CHEBI:30413"/>
    </ligand>
    <ligandPart>
        <name>Fe</name>
        <dbReference type="ChEBI" id="CHEBI:18248"/>
    </ligandPart>
</feature>
<evidence type="ECO:0000256" key="15">
    <source>
        <dbReference type="RuleBase" id="RU000461"/>
    </source>
</evidence>
<dbReference type="InterPro" id="IPR002401">
    <property type="entry name" value="Cyt_P450_E_grp-I"/>
</dbReference>
<dbReference type="KEGG" id="mrr:Moror_7511"/>
<keyword evidence="5 14" id="KW-0349">Heme</keyword>
<dbReference type="GO" id="GO:0005506">
    <property type="term" value="F:iron ion binding"/>
    <property type="evidence" value="ECO:0007669"/>
    <property type="project" value="InterPro"/>
</dbReference>
<keyword evidence="8 16" id="KW-1133">Transmembrane helix</keyword>
<evidence type="ECO:0000256" key="13">
    <source>
        <dbReference type="ARBA" id="ARBA00023180"/>
    </source>
</evidence>
<dbReference type="SUPFAM" id="SSF48264">
    <property type="entry name" value="Cytochrome P450"/>
    <property type="match status" value="1"/>
</dbReference>
<dbReference type="GO" id="GO:0004497">
    <property type="term" value="F:monooxygenase activity"/>
    <property type="evidence" value="ECO:0007669"/>
    <property type="project" value="UniProtKB-KW"/>
</dbReference>
<keyword evidence="6 16" id="KW-0812">Transmembrane</keyword>
<dbReference type="InterPro" id="IPR036396">
    <property type="entry name" value="Cyt_P450_sf"/>
</dbReference>
<evidence type="ECO:0000256" key="16">
    <source>
        <dbReference type="SAM" id="Phobius"/>
    </source>
</evidence>
<dbReference type="InterPro" id="IPR050364">
    <property type="entry name" value="Cytochrome_P450_fung"/>
</dbReference>
<keyword evidence="18" id="KW-1185">Reference proteome</keyword>
<dbReference type="EMBL" id="AWSO01001405">
    <property type="protein sequence ID" value="ESK83965.1"/>
    <property type="molecule type" value="Genomic_DNA"/>
</dbReference>
<dbReference type="GO" id="GO:0016705">
    <property type="term" value="F:oxidoreductase activity, acting on paired donors, with incorporation or reduction of molecular oxygen"/>
    <property type="evidence" value="ECO:0007669"/>
    <property type="project" value="InterPro"/>
</dbReference>
<evidence type="ECO:0000256" key="7">
    <source>
        <dbReference type="ARBA" id="ARBA00022723"/>
    </source>
</evidence>
<comment type="caution">
    <text evidence="17">The sequence shown here is derived from an EMBL/GenBank/DDBJ whole genome shotgun (WGS) entry which is preliminary data.</text>
</comment>
<gene>
    <name evidence="17" type="ORF">Moror_7511</name>
</gene>
<feature type="transmembrane region" description="Helical" evidence="16">
    <location>
        <begin position="12"/>
        <end position="30"/>
    </location>
</feature>
<sequence length="548" mass="62808">MLAGSWLSPPSGYAFIISLTLALIVLAWLLRIGKRESYLPPGPSTLPLIGNIHLFPTKYPQFKFTEWARQYGGIYSLKIGSGTIIVLTSMDSVKELLDRRNATTASRPLDHVTDMIMKGLFLPLMPNNTLWRVQRKIANTILVPSVIGSYLTIQYAEAAQVLYDILNTPQELCNHLSRYTFSLMTSILFGKRCPRPRTREITAFYEFQHVWTTLASPGTVPPLDKLPFLEYIPEKWAPWKALIREVKRRHRELYFGMLDECEKRMTSDEGATGCFIEDLLNRKEEYGMNREQVGFLGGTMIEAGAETTSSLLKSFVLFLAASPEAQRKAYEEVHRIVGNQRAPILTDYERLPYLNAVWKEVQRLRPVAPLAIPHETTATESHLGYIIPEHTTVFPNIYGIFHDPEYFDDPESFRPERYLLTEHGTKPSIDDSAFRADIGFGFGRRVCPGMHLAKNSLALNAMYLIWAFEFKPLQDPETGKDIPVDLFAYEEGLSFTPKSFQCRITPRSSNVVDIIQHQFREATETFVKYERDLAPEDMEWVREMRKGW</sequence>
<comment type="pathway">
    <text evidence="3">Secondary metabolite biosynthesis.</text>
</comment>
<protein>
    <submittedName>
        <fullName evidence="17">Cytochrome p450</fullName>
    </submittedName>
</protein>
<evidence type="ECO:0000256" key="3">
    <source>
        <dbReference type="ARBA" id="ARBA00005179"/>
    </source>
</evidence>
<evidence type="ECO:0000256" key="8">
    <source>
        <dbReference type="ARBA" id="ARBA00022989"/>
    </source>
</evidence>
<dbReference type="CDD" id="cd11065">
    <property type="entry name" value="CYP64-like"/>
    <property type="match status" value="1"/>
</dbReference>
<evidence type="ECO:0000256" key="6">
    <source>
        <dbReference type="ARBA" id="ARBA00022692"/>
    </source>
</evidence>
<reference evidence="17 18" key="1">
    <citation type="journal article" date="2014" name="BMC Genomics">
        <title>Genome and secretome analysis of the hemibiotrophic fungal pathogen, Moniliophthora roreri, which causes frosty pod rot disease of cacao: mechanisms of the biotrophic and necrotrophic phases.</title>
        <authorList>
            <person name="Meinhardt L.W."/>
            <person name="Costa G.G.L."/>
            <person name="Thomazella D.P.T."/>
            <person name="Teixeira P.J.P.L."/>
            <person name="Carazzolle M.F."/>
            <person name="Schuster S.C."/>
            <person name="Carlson J.E."/>
            <person name="Guiltinan M.J."/>
            <person name="Mieczkowski P."/>
            <person name="Farmer A."/>
            <person name="Ramaraj T."/>
            <person name="Crozier J."/>
            <person name="Davis R.E."/>
            <person name="Shao J."/>
            <person name="Melnick R.L."/>
            <person name="Pereira G.A.G."/>
            <person name="Bailey B.A."/>
        </authorList>
    </citation>
    <scope>NUCLEOTIDE SEQUENCE [LARGE SCALE GENOMIC DNA]</scope>
    <source>
        <strain evidence="17 18">MCA 2997</strain>
    </source>
</reference>
<evidence type="ECO:0000256" key="12">
    <source>
        <dbReference type="ARBA" id="ARBA00023136"/>
    </source>
</evidence>
<dbReference type="OrthoDB" id="1103324at2759"/>
<dbReference type="InterPro" id="IPR017972">
    <property type="entry name" value="Cyt_P450_CS"/>
</dbReference>
<evidence type="ECO:0000256" key="1">
    <source>
        <dbReference type="ARBA" id="ARBA00001971"/>
    </source>
</evidence>
<dbReference type="PANTHER" id="PTHR46300">
    <property type="entry name" value="P450, PUTATIVE (EUROFUNG)-RELATED-RELATED"/>
    <property type="match status" value="1"/>
</dbReference>
<evidence type="ECO:0000256" key="2">
    <source>
        <dbReference type="ARBA" id="ARBA00004167"/>
    </source>
</evidence>
<keyword evidence="10 14" id="KW-0408">Iron</keyword>
<dbReference type="Proteomes" id="UP000017559">
    <property type="component" value="Unassembled WGS sequence"/>
</dbReference>
<dbReference type="GO" id="GO:0016020">
    <property type="term" value="C:membrane"/>
    <property type="evidence" value="ECO:0007669"/>
    <property type="project" value="UniProtKB-SubCell"/>
</dbReference>
<keyword evidence="7 14" id="KW-0479">Metal-binding</keyword>
<dbReference type="Gene3D" id="1.10.630.10">
    <property type="entry name" value="Cytochrome P450"/>
    <property type="match status" value="1"/>
</dbReference>
<accession>V2WUS6</accession>
<dbReference type="InterPro" id="IPR001128">
    <property type="entry name" value="Cyt_P450"/>
</dbReference>
<dbReference type="HOGENOM" id="CLU_001570_2_1_1"/>
<keyword evidence="11 15" id="KW-0503">Monooxygenase</keyword>
<name>V2WUS6_MONRO</name>
<dbReference type="PANTHER" id="PTHR46300:SF2">
    <property type="entry name" value="CYTOCHROME P450 MONOOXYGENASE ALNH-RELATED"/>
    <property type="match status" value="1"/>
</dbReference>
<evidence type="ECO:0000256" key="5">
    <source>
        <dbReference type="ARBA" id="ARBA00022617"/>
    </source>
</evidence>
<comment type="cofactor">
    <cofactor evidence="1 14">
        <name>heme</name>
        <dbReference type="ChEBI" id="CHEBI:30413"/>
    </cofactor>
</comment>
<keyword evidence="13" id="KW-0325">Glycoprotein</keyword>
<comment type="similarity">
    <text evidence="4 15">Belongs to the cytochrome P450 family.</text>
</comment>
<evidence type="ECO:0000313" key="18">
    <source>
        <dbReference type="Proteomes" id="UP000017559"/>
    </source>
</evidence>
<organism evidence="17 18">
    <name type="scientific">Moniliophthora roreri (strain MCA 2997)</name>
    <name type="common">Cocoa frosty pod rot fungus</name>
    <name type="synonym">Crinipellis roreri</name>
    <dbReference type="NCBI Taxonomy" id="1381753"/>
    <lineage>
        <taxon>Eukaryota</taxon>
        <taxon>Fungi</taxon>
        <taxon>Dikarya</taxon>
        <taxon>Basidiomycota</taxon>
        <taxon>Agaricomycotina</taxon>
        <taxon>Agaricomycetes</taxon>
        <taxon>Agaricomycetidae</taxon>
        <taxon>Agaricales</taxon>
        <taxon>Marasmiineae</taxon>
        <taxon>Marasmiaceae</taxon>
        <taxon>Moniliophthora</taxon>
    </lineage>
</organism>
<dbReference type="GO" id="GO:0020037">
    <property type="term" value="F:heme binding"/>
    <property type="evidence" value="ECO:0007669"/>
    <property type="project" value="InterPro"/>
</dbReference>
<proteinExistence type="inferred from homology"/>
<dbReference type="PRINTS" id="PR00463">
    <property type="entry name" value="EP450I"/>
</dbReference>
<comment type="subcellular location">
    <subcellularLocation>
        <location evidence="2">Membrane</location>
        <topology evidence="2">Single-pass membrane protein</topology>
    </subcellularLocation>
</comment>
<evidence type="ECO:0000313" key="17">
    <source>
        <dbReference type="EMBL" id="ESK83965.1"/>
    </source>
</evidence>
<dbReference type="Pfam" id="PF00067">
    <property type="entry name" value="p450"/>
    <property type="match status" value="1"/>
</dbReference>